<comment type="cofactor">
    <cofactor evidence="1">
        <name>pantetheine 4'-phosphate</name>
        <dbReference type="ChEBI" id="CHEBI:47942"/>
    </cofactor>
</comment>
<protein>
    <submittedName>
        <fullName evidence="6">Amino acid adenylation domain-containing protein</fullName>
    </submittedName>
</protein>
<feature type="region of interest" description="Disordered" evidence="4">
    <location>
        <begin position="17"/>
        <end position="40"/>
    </location>
</feature>
<dbReference type="SUPFAM" id="SSF47336">
    <property type="entry name" value="ACP-like"/>
    <property type="match status" value="1"/>
</dbReference>
<dbReference type="RefSeq" id="WP_184714087.1">
    <property type="nucleotide sequence ID" value="NZ_JACHJP010000002.1"/>
</dbReference>
<dbReference type="NCBIfam" id="TIGR01733">
    <property type="entry name" value="AA-adenyl-dom"/>
    <property type="match status" value="1"/>
</dbReference>
<dbReference type="GO" id="GO:0043041">
    <property type="term" value="P:amino acid activation for nonribosomal peptide biosynthetic process"/>
    <property type="evidence" value="ECO:0007669"/>
    <property type="project" value="TreeGrafter"/>
</dbReference>
<evidence type="ECO:0000256" key="2">
    <source>
        <dbReference type="ARBA" id="ARBA00022450"/>
    </source>
</evidence>
<accession>A0A7W7QKS6</accession>
<dbReference type="InterPro" id="IPR025110">
    <property type="entry name" value="AMP-bd_C"/>
</dbReference>
<dbReference type="InterPro" id="IPR020806">
    <property type="entry name" value="PKS_PP-bd"/>
</dbReference>
<dbReference type="SUPFAM" id="SSF52777">
    <property type="entry name" value="CoA-dependent acyltransferases"/>
    <property type="match status" value="2"/>
</dbReference>
<proteinExistence type="predicted"/>
<dbReference type="Pfam" id="PF00668">
    <property type="entry name" value="Condensation"/>
    <property type="match status" value="1"/>
</dbReference>
<dbReference type="GO" id="GO:0031177">
    <property type="term" value="F:phosphopantetheine binding"/>
    <property type="evidence" value="ECO:0007669"/>
    <property type="project" value="InterPro"/>
</dbReference>
<dbReference type="FunFam" id="3.40.50.980:FF:000002">
    <property type="entry name" value="Enterobactin synthetase component F"/>
    <property type="match status" value="1"/>
</dbReference>
<dbReference type="CDD" id="cd05930">
    <property type="entry name" value="A_NRPS"/>
    <property type="match status" value="1"/>
</dbReference>
<dbReference type="PANTHER" id="PTHR45527:SF1">
    <property type="entry name" value="FATTY ACID SYNTHASE"/>
    <property type="match status" value="1"/>
</dbReference>
<sequence>MTRRPQEGIEAFLAEVGGDAAPEPGETTMERPVPVPSDTDQEPTVLLVAGFAALLSLYGAHDGVRLVLNRPGDGPAQTVEVRAGVDVPFSRLCRKVSECPTLSPPPDALTVSLEEPSTVHLRTALEDGRLRAWLGVSGPRPVVERVEQLTGYLGALLDTVVAAPDRWLGDLDLVAPPPPAKQAAPGATVHDLVRARVEAHPDAVAVVGDGEHVTYGELWRSAVRVAHGLARMGVRPGDPVALRLPPAPGTVETILGTLLAGAWYVPIDPRHPGSRASFILRDSRSRLLIEEIPSAVTPDGPLPEVPASSPAYCLYTSGTTGQPKGVLISHANVVARISGPRFPFAFSRHDVWTQTHSCAFDMSVWEIFCCLATGGRLVVVPERDVQNPWALRETLLRERVTVLTQTPSAFARLVAVEDADPVPLPDLRYVLFGGERLDPPRLRDWRRRHRDVRLVNLYGITEATVHATVHEVTAEDCERDVSPIGRPLPDTSVHLVDPRTGRRLVPEGATGEMWLGGAGVATGYLRRPELDRERFVRGAFGEDVLLRTGDLARLGADGGLLYLRRVDDQFQWHGYRIEPGEIAARLREHPGVGDAAVLLEGGSEGRIAAYLVLSGAPPTPDELNTHLAVRLPPYMIPHVYAAVPGLPLTVNGKLDVQALAETATGLREVGADEAPVSATQRQIHLADRLLPGSYHETVAWRVAGRLDEGALRRAAAELTGRHEILRTRFRSGEHGPRQVVGEPWRPDVDVWDVRAREVSEGDVARWVAGAPPLDPATGRLLHLAVLRPAAGDDVLVLRQHHLVTDGGSVRILMRDLGRCYTAALADVTPSPWEGPQFRDVVAAELAGDDEAALARAERRLTGAPSTILRPSAHPCEEPVTVPLPPVRGEDLRAVGRRLRATPFAVVAGAVAAALHRWTGRDDVTFGVPAENRADPALAQAVGPCVNLLVLRSRTGPADTPDDLVTVLRDQLAEAVDDQHVPYERVVARLRPAQRLDAAPFCEVLLTFEADEADDTNDTDGPAELGGCPLTRMRFPEVRPHAAHPVMITVSATAGTITCRGGLLDEGDVARLARLVAEALDDLAHGRNASPAPEAPPEKLEEYVLGVWREVLREPRIGVDDNFFEVGGDSGLLTRVQVRLEDELGTEVPVTVFFACPTVRSLAARLAAEGDGHA</sequence>
<feature type="domain" description="Carrier" evidence="5">
    <location>
        <begin position="1094"/>
        <end position="1169"/>
    </location>
</feature>
<dbReference type="PANTHER" id="PTHR45527">
    <property type="entry name" value="NONRIBOSOMAL PEPTIDE SYNTHETASE"/>
    <property type="match status" value="1"/>
</dbReference>
<evidence type="ECO:0000256" key="3">
    <source>
        <dbReference type="ARBA" id="ARBA00022553"/>
    </source>
</evidence>
<dbReference type="Gene3D" id="3.30.559.10">
    <property type="entry name" value="Chloramphenicol acetyltransferase-like domain"/>
    <property type="match status" value="1"/>
</dbReference>
<dbReference type="InterPro" id="IPR001242">
    <property type="entry name" value="Condensation_dom"/>
</dbReference>
<dbReference type="Gene3D" id="3.40.50.12780">
    <property type="entry name" value="N-terminal domain of ligase-like"/>
    <property type="match status" value="1"/>
</dbReference>
<dbReference type="InterPro" id="IPR042099">
    <property type="entry name" value="ANL_N_sf"/>
</dbReference>
<dbReference type="PROSITE" id="PS50075">
    <property type="entry name" value="CARRIER"/>
    <property type="match status" value="1"/>
</dbReference>
<evidence type="ECO:0000259" key="5">
    <source>
        <dbReference type="PROSITE" id="PS50075"/>
    </source>
</evidence>
<evidence type="ECO:0000313" key="6">
    <source>
        <dbReference type="EMBL" id="MBB4915425.1"/>
    </source>
</evidence>
<dbReference type="InterPro" id="IPR036736">
    <property type="entry name" value="ACP-like_sf"/>
</dbReference>
<dbReference type="EMBL" id="JACHJP010000002">
    <property type="protein sequence ID" value="MBB4915425.1"/>
    <property type="molecule type" value="Genomic_DNA"/>
</dbReference>
<dbReference type="GO" id="GO:0003824">
    <property type="term" value="F:catalytic activity"/>
    <property type="evidence" value="ECO:0007669"/>
    <property type="project" value="InterPro"/>
</dbReference>
<dbReference type="InterPro" id="IPR010071">
    <property type="entry name" value="AA_adenyl_dom"/>
</dbReference>
<dbReference type="SUPFAM" id="SSF56801">
    <property type="entry name" value="Acetyl-CoA synthetase-like"/>
    <property type="match status" value="1"/>
</dbReference>
<dbReference type="SMART" id="SM00823">
    <property type="entry name" value="PKS_PP"/>
    <property type="match status" value="1"/>
</dbReference>
<keyword evidence="2" id="KW-0596">Phosphopantetheine</keyword>
<name>A0A7W7QKS6_9ACTN</name>
<reference evidence="6 7" key="1">
    <citation type="submission" date="2020-08" db="EMBL/GenBank/DDBJ databases">
        <title>Genomic Encyclopedia of Type Strains, Phase III (KMG-III): the genomes of soil and plant-associated and newly described type strains.</title>
        <authorList>
            <person name="Whitman W."/>
        </authorList>
    </citation>
    <scope>NUCLEOTIDE SEQUENCE [LARGE SCALE GENOMIC DNA]</scope>
    <source>
        <strain evidence="6 7">CECT 8840</strain>
    </source>
</reference>
<dbReference type="Gene3D" id="1.10.1200.10">
    <property type="entry name" value="ACP-like"/>
    <property type="match status" value="1"/>
</dbReference>
<keyword evidence="3" id="KW-0597">Phosphoprotein</keyword>
<gene>
    <name evidence="6" type="ORF">FHS44_002510</name>
</gene>
<dbReference type="InterPro" id="IPR023213">
    <property type="entry name" value="CAT-like_dom_sf"/>
</dbReference>
<comment type="caution">
    <text evidence="6">The sequence shown here is derived from an EMBL/GenBank/DDBJ whole genome shotgun (WGS) entry which is preliminary data.</text>
</comment>
<organism evidence="6 7">
    <name type="scientific">Streptosporangium saharense</name>
    <dbReference type="NCBI Taxonomy" id="1706840"/>
    <lineage>
        <taxon>Bacteria</taxon>
        <taxon>Bacillati</taxon>
        <taxon>Actinomycetota</taxon>
        <taxon>Actinomycetes</taxon>
        <taxon>Streptosporangiales</taxon>
        <taxon>Streptosporangiaceae</taxon>
        <taxon>Streptosporangium</taxon>
    </lineage>
</organism>
<dbReference type="GO" id="GO:0005737">
    <property type="term" value="C:cytoplasm"/>
    <property type="evidence" value="ECO:0007669"/>
    <property type="project" value="TreeGrafter"/>
</dbReference>
<dbReference type="InterPro" id="IPR009081">
    <property type="entry name" value="PP-bd_ACP"/>
</dbReference>
<dbReference type="Proteomes" id="UP000552644">
    <property type="component" value="Unassembled WGS sequence"/>
</dbReference>
<dbReference type="InterPro" id="IPR000873">
    <property type="entry name" value="AMP-dep_synth/lig_dom"/>
</dbReference>
<dbReference type="Pfam" id="PF00501">
    <property type="entry name" value="AMP-binding"/>
    <property type="match status" value="1"/>
</dbReference>
<keyword evidence="7" id="KW-1185">Reference proteome</keyword>
<dbReference type="Pfam" id="PF00550">
    <property type="entry name" value="PP-binding"/>
    <property type="match status" value="1"/>
</dbReference>
<evidence type="ECO:0000256" key="1">
    <source>
        <dbReference type="ARBA" id="ARBA00001957"/>
    </source>
</evidence>
<evidence type="ECO:0000313" key="7">
    <source>
        <dbReference type="Proteomes" id="UP000552644"/>
    </source>
</evidence>
<dbReference type="Pfam" id="PF13193">
    <property type="entry name" value="AMP-binding_C"/>
    <property type="match status" value="1"/>
</dbReference>
<dbReference type="AlphaFoldDB" id="A0A7W7QKS6"/>
<dbReference type="Gene3D" id="3.30.300.30">
    <property type="match status" value="1"/>
</dbReference>
<dbReference type="Gene3D" id="3.30.559.30">
    <property type="entry name" value="Nonribosomal peptide synthetase, condensation domain"/>
    <property type="match status" value="1"/>
</dbReference>
<dbReference type="GO" id="GO:0044550">
    <property type="term" value="P:secondary metabolite biosynthetic process"/>
    <property type="evidence" value="ECO:0007669"/>
    <property type="project" value="TreeGrafter"/>
</dbReference>
<evidence type="ECO:0000256" key="4">
    <source>
        <dbReference type="SAM" id="MobiDB-lite"/>
    </source>
</evidence>
<dbReference type="InterPro" id="IPR045851">
    <property type="entry name" value="AMP-bd_C_sf"/>
</dbReference>
<dbReference type="GO" id="GO:0008610">
    <property type="term" value="P:lipid biosynthetic process"/>
    <property type="evidence" value="ECO:0007669"/>
    <property type="project" value="UniProtKB-ARBA"/>
</dbReference>